<dbReference type="Pfam" id="PF03572">
    <property type="entry name" value="Peptidase_S41"/>
    <property type="match status" value="1"/>
</dbReference>
<evidence type="ECO:0000259" key="2">
    <source>
        <dbReference type="Pfam" id="PF03572"/>
    </source>
</evidence>
<reference evidence="3 4" key="1">
    <citation type="submission" date="2019-12" db="EMBL/GenBank/DDBJ databases">
        <title>Chitinophaga sp. strain ysch24 (GDMCC 1.1355), whole genome shotgun sequence.</title>
        <authorList>
            <person name="Zhang X."/>
        </authorList>
    </citation>
    <scope>NUCLEOTIDE SEQUENCE [LARGE SCALE GENOMIC DNA]</scope>
    <source>
        <strain evidence="4">ysch24</strain>
    </source>
</reference>
<dbReference type="RefSeq" id="WP_157305808.1">
    <property type="nucleotide sequence ID" value="NZ_WRXN01000003.1"/>
</dbReference>
<name>A0A7K1U307_9BACT</name>
<dbReference type="Proteomes" id="UP000461730">
    <property type="component" value="Unassembled WGS sequence"/>
</dbReference>
<dbReference type="GO" id="GO:0008236">
    <property type="term" value="F:serine-type peptidase activity"/>
    <property type="evidence" value="ECO:0007669"/>
    <property type="project" value="InterPro"/>
</dbReference>
<feature type="chain" id="PRO_5029469965" evidence="1">
    <location>
        <begin position="20"/>
        <end position="480"/>
    </location>
</feature>
<dbReference type="Gene3D" id="3.90.226.10">
    <property type="entry name" value="2-enoyl-CoA Hydratase, Chain A, domain 1"/>
    <property type="match status" value="1"/>
</dbReference>
<evidence type="ECO:0000313" key="3">
    <source>
        <dbReference type="EMBL" id="MVT08385.1"/>
    </source>
</evidence>
<dbReference type="GO" id="GO:0006508">
    <property type="term" value="P:proteolysis"/>
    <property type="evidence" value="ECO:0007669"/>
    <property type="project" value="InterPro"/>
</dbReference>
<comment type="caution">
    <text evidence="3">The sequence shown here is derived from an EMBL/GenBank/DDBJ whole genome shotgun (WGS) entry which is preliminary data.</text>
</comment>
<evidence type="ECO:0000313" key="4">
    <source>
        <dbReference type="Proteomes" id="UP000461730"/>
    </source>
</evidence>
<organism evidence="3 4">
    <name type="scientific">Chitinophaga tropicalis</name>
    <dbReference type="NCBI Taxonomy" id="2683588"/>
    <lineage>
        <taxon>Bacteria</taxon>
        <taxon>Pseudomonadati</taxon>
        <taxon>Bacteroidota</taxon>
        <taxon>Chitinophagia</taxon>
        <taxon>Chitinophagales</taxon>
        <taxon>Chitinophagaceae</taxon>
        <taxon>Chitinophaga</taxon>
    </lineage>
</organism>
<sequence length="480" mass="54867">MLKKILPLFPLFLITNVQAQTCNCKESYQWVKKTFEENDAGYAYILKTKGQQAYELHNGLTLKKVEKITQLDDCLEELKNWVRFFRTDHFRFTKTKEAISVQEAAGNSKPVRDSQFSPEEFKKYLSGKKTIEDIEGIWETRGSTVAIKKHDGEYRGITLSAVAPAWKAGDTKFVIKADLKSGTRYLSNFQPKQVDKVRVLGKSVLQLDDLILKRVLPGVADDKGAEEYYLVKTATSPFGYKRDSSTVYVHINSFNYENKKAIDSLLKALHNTIVSTPNLIIDLRDCQGGSDVSMEKIIPYLYTNPMRSVMAEFYSTPLNNRIWEELSKRADADKEEQETYGKIASLMKSKVGQFVNIFGKDVEETNLDTIYENPRSVGIIIHENNFSTTEEFILKAKQSKKVKFFGRKTGGALDVSNMIEAVAPQGNFVFEYCISRSLRIPEFPVDDMGIHPDFYLDKSIPENEWVNYTSKILNYSRRAH</sequence>
<feature type="signal peptide" evidence="1">
    <location>
        <begin position="1"/>
        <end position="19"/>
    </location>
</feature>
<keyword evidence="1" id="KW-0732">Signal</keyword>
<proteinExistence type="predicted"/>
<dbReference type="InterPro" id="IPR029045">
    <property type="entry name" value="ClpP/crotonase-like_dom_sf"/>
</dbReference>
<feature type="domain" description="Tail specific protease" evidence="2">
    <location>
        <begin position="247"/>
        <end position="454"/>
    </location>
</feature>
<dbReference type="SUPFAM" id="SSF52096">
    <property type="entry name" value="ClpP/crotonase"/>
    <property type="match status" value="1"/>
</dbReference>
<gene>
    <name evidence="3" type="ORF">GO493_08960</name>
</gene>
<keyword evidence="4" id="KW-1185">Reference proteome</keyword>
<evidence type="ECO:0000256" key="1">
    <source>
        <dbReference type="SAM" id="SignalP"/>
    </source>
</evidence>
<dbReference type="AlphaFoldDB" id="A0A7K1U307"/>
<dbReference type="EMBL" id="WRXN01000003">
    <property type="protein sequence ID" value="MVT08385.1"/>
    <property type="molecule type" value="Genomic_DNA"/>
</dbReference>
<accession>A0A7K1U307</accession>
<dbReference type="InterPro" id="IPR005151">
    <property type="entry name" value="Tail-specific_protease"/>
</dbReference>
<protein>
    <submittedName>
        <fullName evidence="3">Peptidase S41</fullName>
    </submittedName>
</protein>